<organism evidence="4">
    <name type="scientific">Brachypodium distachyon</name>
    <name type="common">Purple false brome</name>
    <name type="synonym">Trachynia distachya</name>
    <dbReference type="NCBI Taxonomy" id="15368"/>
    <lineage>
        <taxon>Eukaryota</taxon>
        <taxon>Viridiplantae</taxon>
        <taxon>Streptophyta</taxon>
        <taxon>Embryophyta</taxon>
        <taxon>Tracheophyta</taxon>
        <taxon>Spermatophyta</taxon>
        <taxon>Magnoliopsida</taxon>
        <taxon>Liliopsida</taxon>
        <taxon>Poales</taxon>
        <taxon>Poaceae</taxon>
        <taxon>BOP clade</taxon>
        <taxon>Pooideae</taxon>
        <taxon>Stipodae</taxon>
        <taxon>Brachypodieae</taxon>
        <taxon>Brachypodium</taxon>
    </lineage>
</organism>
<keyword evidence="6" id="KW-1185">Reference proteome</keyword>
<dbReference type="GO" id="GO:0005783">
    <property type="term" value="C:endoplasmic reticulum"/>
    <property type="evidence" value="ECO:0007669"/>
    <property type="project" value="UniProtKB-ARBA"/>
</dbReference>
<dbReference type="Proteomes" id="UP000008810">
    <property type="component" value="Chromosome 5"/>
</dbReference>
<dbReference type="FunCoup" id="A0A0Q3EFY5">
    <property type="interactions" value="271"/>
</dbReference>
<gene>
    <name evidence="5" type="primary">LOC100821370</name>
    <name evidence="4" type="ORF">BRADI_5g26023v3</name>
</gene>
<feature type="compositionally biased region" description="Low complexity" evidence="1">
    <location>
        <begin position="46"/>
        <end position="67"/>
    </location>
</feature>
<dbReference type="Gramene" id="KQJ85268">
    <property type="protein sequence ID" value="KQJ85268"/>
    <property type="gene ID" value="BRADI_5g26023v3"/>
</dbReference>
<dbReference type="EMBL" id="CM000884">
    <property type="protein sequence ID" value="KQJ85268.1"/>
    <property type="molecule type" value="Genomic_DNA"/>
</dbReference>
<dbReference type="PANTHER" id="PTHR45295:SF1">
    <property type="entry name" value="CHAPERONE PROTEIN DNAJ C76, CHLOROPLASTIC"/>
    <property type="match status" value="1"/>
</dbReference>
<reference evidence="4 5" key="1">
    <citation type="journal article" date="2010" name="Nature">
        <title>Genome sequencing and analysis of the model grass Brachypodium distachyon.</title>
        <authorList>
            <consortium name="International Brachypodium Initiative"/>
        </authorList>
    </citation>
    <scope>NUCLEOTIDE SEQUENCE [LARGE SCALE GENOMIC DNA]</scope>
    <source>
        <strain evidence="4 5">Bd21</strain>
    </source>
</reference>
<feature type="compositionally biased region" description="Low complexity" evidence="1">
    <location>
        <begin position="405"/>
        <end position="422"/>
    </location>
</feature>
<name>A0A0Q3EFY5_BRADI</name>
<evidence type="ECO:0000259" key="3">
    <source>
        <dbReference type="PROSITE" id="PS50076"/>
    </source>
</evidence>
<dbReference type="OrthoDB" id="376357at2759"/>
<dbReference type="SMART" id="SM00271">
    <property type="entry name" value="DnaJ"/>
    <property type="match status" value="1"/>
</dbReference>
<protein>
    <recommendedName>
        <fullName evidence="3">J domain-containing protein</fullName>
    </recommendedName>
</protein>
<reference evidence="4" key="2">
    <citation type="submission" date="2017-06" db="EMBL/GenBank/DDBJ databases">
        <title>WGS assembly of Brachypodium distachyon.</title>
        <authorList>
            <consortium name="The International Brachypodium Initiative"/>
            <person name="Lucas S."/>
            <person name="Harmon-Smith M."/>
            <person name="Lail K."/>
            <person name="Tice H."/>
            <person name="Grimwood J."/>
            <person name="Bruce D."/>
            <person name="Barry K."/>
            <person name="Shu S."/>
            <person name="Lindquist E."/>
            <person name="Wang M."/>
            <person name="Pitluck S."/>
            <person name="Vogel J.P."/>
            <person name="Garvin D.F."/>
            <person name="Mockler T.C."/>
            <person name="Schmutz J."/>
            <person name="Rokhsar D."/>
            <person name="Bevan M.W."/>
        </authorList>
    </citation>
    <scope>NUCLEOTIDE SEQUENCE</scope>
    <source>
        <strain evidence="4">Bd21</strain>
    </source>
</reference>
<dbReference type="AlphaFoldDB" id="A0A0Q3EFY5"/>
<dbReference type="GeneID" id="100821370"/>
<accession>A0A0Q3EFY5</accession>
<dbReference type="InterPro" id="IPR036869">
    <property type="entry name" value="J_dom_sf"/>
</dbReference>
<dbReference type="CDD" id="cd06257">
    <property type="entry name" value="DnaJ"/>
    <property type="match status" value="1"/>
</dbReference>
<dbReference type="EnsemblPlants" id="KQJ85268">
    <property type="protein sequence ID" value="KQJ85268"/>
    <property type="gene ID" value="BRADI_5g26023v3"/>
</dbReference>
<dbReference type="PANTHER" id="PTHR45295">
    <property type="entry name" value="CHAPERONE PROTEIN DNAJ C76, CHLOROPLASTIC"/>
    <property type="match status" value="1"/>
</dbReference>
<dbReference type="PROSITE" id="PS50076">
    <property type="entry name" value="DNAJ_2"/>
    <property type="match status" value="1"/>
</dbReference>
<dbReference type="KEGG" id="bdi:100821370"/>
<dbReference type="Gene3D" id="1.10.287.110">
    <property type="entry name" value="DnaJ domain"/>
    <property type="match status" value="1"/>
</dbReference>
<proteinExistence type="predicted"/>
<evidence type="ECO:0000256" key="2">
    <source>
        <dbReference type="SAM" id="Phobius"/>
    </source>
</evidence>
<sequence>MPMPALLLNTSVSLSNPKPSSSPSWPVASFRPSSSSSSRPHHRCHAASSSTRSTGGGSSSSSSSSSSSGGGRARTGSSWTTEYDLYELLGVEPTSPHAEIKAAYRALQKRCHPDVVAASSSSASGDGGTPSAHDMAVVLNEVYALLSDPAARRAYDREHAARSEFQGYTGRPLYSSWRGGEGETRAVFVDEVACVGCLKCALHAGRTFAIESAHGRARVVAQWADEEDRIVDAINTCPVDCISIVERSDLAALEYLMSKQPRRRVRVSESSGAGSPNIFAEVRKFKARFEQMEHKSATRQYEESEAARQSRTSVVQTIISMSNWWYWRPFRAPAGAAAAAVPAPLRLLPPPRPSSSPSSSSDPVTERLKEAAARRKAGGSTAAAAEDARRRDEYWTPQLNLPSTASFPAPGAQSAAAAAAAQKESRTRRSTGVARSVRRRSIDLTAPLLVGIVAAGITGYNREEMAAGGGGIEDHFGGAAALGVVNSFELQVVLAGVTWFVIAAAVAGFLQLLGRRNEEEFRE</sequence>
<keyword evidence="2" id="KW-0472">Membrane</keyword>
<feature type="compositionally biased region" description="Basic and acidic residues" evidence="1">
    <location>
        <begin position="364"/>
        <end position="373"/>
    </location>
</feature>
<feature type="domain" description="J" evidence="3">
    <location>
        <begin position="84"/>
        <end position="159"/>
    </location>
</feature>
<dbReference type="Pfam" id="PF00226">
    <property type="entry name" value="DnaJ"/>
    <property type="match status" value="1"/>
</dbReference>
<keyword evidence="2" id="KW-1133">Transmembrane helix</keyword>
<dbReference type="STRING" id="15368.A0A0Q3EFY5"/>
<dbReference type="PRINTS" id="PR00625">
    <property type="entry name" value="JDOMAIN"/>
</dbReference>
<feature type="region of interest" description="Disordered" evidence="1">
    <location>
        <begin position="348"/>
        <end position="436"/>
    </location>
</feature>
<evidence type="ECO:0000313" key="4">
    <source>
        <dbReference type="EMBL" id="KQJ85268.1"/>
    </source>
</evidence>
<dbReference type="SUPFAM" id="SSF46565">
    <property type="entry name" value="Chaperone J-domain"/>
    <property type="match status" value="1"/>
</dbReference>
<feature type="compositionally biased region" description="Low complexity" evidence="1">
    <location>
        <begin position="11"/>
        <end position="38"/>
    </location>
</feature>
<feature type="transmembrane region" description="Helical" evidence="2">
    <location>
        <begin position="492"/>
        <end position="513"/>
    </location>
</feature>
<dbReference type="SUPFAM" id="SSF54862">
    <property type="entry name" value="4Fe-4S ferredoxins"/>
    <property type="match status" value="1"/>
</dbReference>
<dbReference type="RefSeq" id="XP_024311569.1">
    <property type="nucleotide sequence ID" value="XM_024455801.1"/>
</dbReference>
<reference evidence="5" key="3">
    <citation type="submission" date="2018-08" db="UniProtKB">
        <authorList>
            <consortium name="EnsemblPlants"/>
        </authorList>
    </citation>
    <scope>IDENTIFICATION</scope>
    <source>
        <strain evidence="5">cv. Bd21</strain>
    </source>
</reference>
<evidence type="ECO:0000313" key="6">
    <source>
        <dbReference type="Proteomes" id="UP000008810"/>
    </source>
</evidence>
<evidence type="ECO:0000313" key="5">
    <source>
        <dbReference type="EnsemblPlants" id="KQJ85268"/>
    </source>
</evidence>
<dbReference type="Gene3D" id="3.30.70.20">
    <property type="match status" value="1"/>
</dbReference>
<keyword evidence="2" id="KW-0812">Transmembrane</keyword>
<evidence type="ECO:0000256" key="1">
    <source>
        <dbReference type="SAM" id="MobiDB-lite"/>
    </source>
</evidence>
<dbReference type="Pfam" id="PF13370">
    <property type="entry name" value="Fer4_13"/>
    <property type="match status" value="1"/>
</dbReference>
<feature type="region of interest" description="Disordered" evidence="1">
    <location>
        <begin position="1"/>
        <end position="77"/>
    </location>
</feature>
<dbReference type="InterPro" id="IPR001623">
    <property type="entry name" value="DnaJ_domain"/>
</dbReference>